<organism evidence="1 2">
    <name type="scientific">Tothia fuscella</name>
    <dbReference type="NCBI Taxonomy" id="1048955"/>
    <lineage>
        <taxon>Eukaryota</taxon>
        <taxon>Fungi</taxon>
        <taxon>Dikarya</taxon>
        <taxon>Ascomycota</taxon>
        <taxon>Pezizomycotina</taxon>
        <taxon>Dothideomycetes</taxon>
        <taxon>Pleosporomycetidae</taxon>
        <taxon>Venturiales</taxon>
        <taxon>Cylindrosympodiaceae</taxon>
        <taxon>Tothia</taxon>
    </lineage>
</organism>
<dbReference type="AlphaFoldDB" id="A0A9P4U179"/>
<dbReference type="EMBL" id="MU007016">
    <property type="protein sequence ID" value="KAF2434389.1"/>
    <property type="molecule type" value="Genomic_DNA"/>
</dbReference>
<sequence>MAQTSPTTNSSLLSLPTELLIEISTLLPLPALLAFKISTRRLYLDLPHIKPTRAELDRLDTCAKKALFTHLQFDHVRKSCAQCKQWYPNHLFGTTSNVSPNQLAATPDKVLKEGHSFLGGPGMVDLPDDVCAWHQGDLVNVYAFGASIFDIAWHGGRYSYTDAASGSLAEYILRNPGWYSVRDKWCMHCNSFAFDTTWSGSSHCCDTCGVRNVTTYHRSVGEEEMHPSRYVVWKDDGGKMWVREGCSKPMHVVGRRHEVLAAAETANYEWRDVEVQVLDGVLQGR</sequence>
<evidence type="ECO:0000313" key="1">
    <source>
        <dbReference type="EMBL" id="KAF2434389.1"/>
    </source>
</evidence>
<accession>A0A9P4U179</accession>
<evidence type="ECO:0000313" key="2">
    <source>
        <dbReference type="Proteomes" id="UP000800235"/>
    </source>
</evidence>
<comment type="caution">
    <text evidence="1">The sequence shown here is derived from an EMBL/GenBank/DDBJ whole genome shotgun (WGS) entry which is preliminary data.</text>
</comment>
<dbReference type="Proteomes" id="UP000800235">
    <property type="component" value="Unassembled WGS sequence"/>
</dbReference>
<protein>
    <recommendedName>
        <fullName evidence="3">F-box domain-containing protein</fullName>
    </recommendedName>
</protein>
<gene>
    <name evidence="1" type="ORF">EJ08DRAFT_693429</name>
</gene>
<dbReference type="OrthoDB" id="10665366at2759"/>
<proteinExistence type="predicted"/>
<keyword evidence="2" id="KW-1185">Reference proteome</keyword>
<evidence type="ECO:0008006" key="3">
    <source>
        <dbReference type="Google" id="ProtNLM"/>
    </source>
</evidence>
<name>A0A9P4U179_9PEZI</name>
<reference evidence="1" key="1">
    <citation type="journal article" date="2020" name="Stud. Mycol.">
        <title>101 Dothideomycetes genomes: a test case for predicting lifestyles and emergence of pathogens.</title>
        <authorList>
            <person name="Haridas S."/>
            <person name="Albert R."/>
            <person name="Binder M."/>
            <person name="Bloem J."/>
            <person name="Labutti K."/>
            <person name="Salamov A."/>
            <person name="Andreopoulos B."/>
            <person name="Baker S."/>
            <person name="Barry K."/>
            <person name="Bills G."/>
            <person name="Bluhm B."/>
            <person name="Cannon C."/>
            <person name="Castanera R."/>
            <person name="Culley D."/>
            <person name="Daum C."/>
            <person name="Ezra D."/>
            <person name="Gonzalez J."/>
            <person name="Henrissat B."/>
            <person name="Kuo A."/>
            <person name="Liang C."/>
            <person name="Lipzen A."/>
            <person name="Lutzoni F."/>
            <person name="Magnuson J."/>
            <person name="Mondo S."/>
            <person name="Nolan M."/>
            <person name="Ohm R."/>
            <person name="Pangilinan J."/>
            <person name="Park H.-J."/>
            <person name="Ramirez L."/>
            <person name="Alfaro M."/>
            <person name="Sun H."/>
            <person name="Tritt A."/>
            <person name="Yoshinaga Y."/>
            <person name="Zwiers L.-H."/>
            <person name="Turgeon B."/>
            <person name="Goodwin S."/>
            <person name="Spatafora J."/>
            <person name="Crous P."/>
            <person name="Grigoriev I."/>
        </authorList>
    </citation>
    <scope>NUCLEOTIDE SEQUENCE</scope>
    <source>
        <strain evidence="1">CBS 130266</strain>
    </source>
</reference>